<reference evidence="3" key="2">
    <citation type="submission" date="2015-08" db="EMBL/GenBank/DDBJ databases">
        <title>Genome Sequence of a UL56 Defective HSV-1 Strain McKrae.</title>
        <authorList>
            <person name="Renner D.W."/>
            <person name="Tafuri Y.R."/>
            <person name="Parsons L."/>
            <person name="Shreve J.T."/>
            <person name="Neumann D."/>
            <person name="Szpara M.L."/>
        </authorList>
    </citation>
    <scope>NUCLEOTIDE SEQUENCE</scope>
    <source>
        <strain evidence="3">McKrae</strain>
    </source>
</reference>
<evidence type="ECO:0000313" key="3">
    <source>
        <dbReference type="EMBL" id="ALM22626.1"/>
    </source>
</evidence>
<evidence type="ECO:0000313" key="2">
    <source>
        <dbReference type="EMBL" id="AFK50404.1"/>
    </source>
</evidence>
<dbReference type="EMBL" id="KT425107">
    <property type="protein sequence ID" value="ALM22626.1"/>
    <property type="molecule type" value="Genomic_DNA"/>
</dbReference>
<proteinExistence type="predicted"/>
<organismHost>
    <name type="scientific">Homo sapiens</name>
    <name type="common">Human</name>
    <dbReference type="NCBI Taxonomy" id="9606"/>
</organismHost>
<dbReference type="InterPro" id="IPR007620">
    <property type="entry name" value="Herpes_UL56"/>
</dbReference>
<feature type="compositionally biased region" description="Basic residues" evidence="1">
    <location>
        <begin position="85"/>
        <end position="94"/>
    </location>
</feature>
<accession>I3TCB7</accession>
<gene>
    <name evidence="2" type="primary">UL56</name>
</gene>
<dbReference type="SMR" id="I3TCB7"/>
<protein>
    <submittedName>
        <fullName evidence="2">Membrane protein</fullName>
    </submittedName>
    <submittedName>
        <fullName evidence="3">UL56</fullName>
    </submittedName>
</protein>
<dbReference type="EMBL" id="JQ730035">
    <property type="protein sequence ID" value="AFK50404.1"/>
    <property type="molecule type" value="Genomic_DNA"/>
</dbReference>
<feature type="region of interest" description="Disordered" evidence="1">
    <location>
        <begin position="1"/>
        <end position="110"/>
    </location>
</feature>
<name>I3TCB7_HHV1</name>
<evidence type="ECO:0000256" key="1">
    <source>
        <dbReference type="SAM" id="MobiDB-lite"/>
    </source>
</evidence>
<reference evidence="2" key="1">
    <citation type="journal article" date="2012" name="Virology">
        <title>Sequence and comparative analysis of the genome of HSV-1 strain McKrae.</title>
        <authorList>
            <person name="Watson G."/>
            <person name="Xu W."/>
            <person name="Reed A."/>
            <person name="Babra B."/>
            <person name="Putman T."/>
            <person name="Wick E."/>
            <person name="Wechsler S.L."/>
            <person name="Rohrmann G.F."/>
            <person name="Jin L."/>
        </authorList>
    </citation>
    <scope>NUCLEOTIDE SEQUENCE</scope>
    <source>
        <strain evidence="2">McKrae</strain>
    </source>
</reference>
<sequence length="180" mass="19083">MASEAAQPDAGLWSAGNAFVDPPPPYDSLSGRNEGPFVVIDLDTPTDPPPPYSAGPLSSVPIPPTSSGEGEASERGRSRQAAQRAARRARRRAERRAPGPEFWPWRVIGNPPVSSGNQACGPTRHHKGPLVGPPDVRRGYVGPPPNLCHCRGRSFDRTAVRGFGARRPATNAKLGRVAAS</sequence>
<dbReference type="Pfam" id="PF04534">
    <property type="entry name" value="Herpes_UL56"/>
    <property type="match status" value="1"/>
</dbReference>
<organism evidence="2">
    <name type="scientific">Human herpesvirus 1</name>
    <name type="common">HHV-1</name>
    <name type="synonym">Human herpes simplex virus 1</name>
    <dbReference type="NCBI Taxonomy" id="10298"/>
    <lineage>
        <taxon>Viruses</taxon>
        <taxon>Duplodnaviria</taxon>
        <taxon>Heunggongvirae</taxon>
        <taxon>Peploviricota</taxon>
        <taxon>Herviviricetes</taxon>
        <taxon>Herpesvirales</taxon>
        <taxon>Orthoherpesviridae</taxon>
        <taxon>Alphaherpesvirinae</taxon>
        <taxon>Simplexvirus</taxon>
        <taxon>Simplexvirus humanalpha1</taxon>
    </lineage>
</organism>